<evidence type="ECO:0000256" key="17">
    <source>
        <dbReference type="SAM" id="MobiDB-lite"/>
    </source>
</evidence>
<dbReference type="Pfam" id="PF04446">
    <property type="entry name" value="Thg1"/>
    <property type="match status" value="1"/>
</dbReference>
<feature type="binding site" evidence="16">
    <location>
        <position position="29"/>
    </location>
    <ligand>
        <name>Mg(2+)</name>
        <dbReference type="ChEBI" id="CHEBI:18420"/>
        <label>2</label>
        <note>catalytic</note>
    </ligand>
</feature>
<keyword evidence="21" id="KW-1185">Reference proteome</keyword>
<dbReference type="EMBL" id="ML178833">
    <property type="protein sequence ID" value="TFK99497.1"/>
    <property type="molecule type" value="Genomic_DNA"/>
</dbReference>
<feature type="binding site" evidence="16">
    <location>
        <position position="76"/>
    </location>
    <ligand>
        <name>Mg(2+)</name>
        <dbReference type="ChEBI" id="CHEBI:18420"/>
        <label>2</label>
        <note>catalytic</note>
    </ligand>
</feature>
<feature type="domain" description="Thg1 C-terminal" evidence="19">
    <location>
        <begin position="138"/>
        <end position="259"/>
    </location>
</feature>
<feature type="binding site" evidence="16">
    <location>
        <position position="29"/>
    </location>
    <ligand>
        <name>Mg(2+)</name>
        <dbReference type="ChEBI" id="CHEBI:18420"/>
        <label>1</label>
        <note>catalytic</note>
    </ligand>
</feature>
<evidence type="ECO:0000256" key="5">
    <source>
        <dbReference type="ARBA" id="ARBA00022679"/>
    </source>
</evidence>
<evidence type="ECO:0000256" key="11">
    <source>
        <dbReference type="ARBA" id="ARBA00023134"/>
    </source>
</evidence>
<keyword evidence="11 14" id="KW-0342">GTP-binding</keyword>
<evidence type="ECO:0000256" key="16">
    <source>
        <dbReference type="PIRSR" id="PIRSR028980-2"/>
    </source>
</evidence>
<evidence type="ECO:0000259" key="19">
    <source>
        <dbReference type="Pfam" id="PF14413"/>
    </source>
</evidence>
<sequence length="272" mass="31550">MAGSKYAYVRRFELPDNLLPGTHIVFRLDGHAFHKFSDEHAFAKPNDLRALELMDHAAQRLMEEHPDILLGFGESDEYSFLLKKSASLYNRRSAKIATLLTSFFTSAYVYHWRDHFPDTPLRYPPSFDGRLVLYPANQHVRDYFSWRQADTHINNMYNTTFWALVQQGGETTTQADATLKGTISSQKQEILFSRFGVNYSKVPERFRKGSVIVRDLISEPQPESNVEGDGGHTHSPRKKRKDKSKPQYTIQILHCDIIKDDFWLARQHLLED</sequence>
<reference evidence="20 21" key="1">
    <citation type="journal article" date="2019" name="Nat. Ecol. Evol.">
        <title>Megaphylogeny resolves global patterns of mushroom evolution.</title>
        <authorList>
            <person name="Varga T."/>
            <person name="Krizsan K."/>
            <person name="Foldi C."/>
            <person name="Dima B."/>
            <person name="Sanchez-Garcia M."/>
            <person name="Sanchez-Ramirez S."/>
            <person name="Szollosi G.J."/>
            <person name="Szarkandi J.G."/>
            <person name="Papp V."/>
            <person name="Albert L."/>
            <person name="Andreopoulos W."/>
            <person name="Angelini C."/>
            <person name="Antonin V."/>
            <person name="Barry K.W."/>
            <person name="Bougher N.L."/>
            <person name="Buchanan P."/>
            <person name="Buyck B."/>
            <person name="Bense V."/>
            <person name="Catcheside P."/>
            <person name="Chovatia M."/>
            <person name="Cooper J."/>
            <person name="Damon W."/>
            <person name="Desjardin D."/>
            <person name="Finy P."/>
            <person name="Geml J."/>
            <person name="Haridas S."/>
            <person name="Hughes K."/>
            <person name="Justo A."/>
            <person name="Karasinski D."/>
            <person name="Kautmanova I."/>
            <person name="Kiss B."/>
            <person name="Kocsube S."/>
            <person name="Kotiranta H."/>
            <person name="LaButti K.M."/>
            <person name="Lechner B.E."/>
            <person name="Liimatainen K."/>
            <person name="Lipzen A."/>
            <person name="Lukacs Z."/>
            <person name="Mihaltcheva S."/>
            <person name="Morgado L.N."/>
            <person name="Niskanen T."/>
            <person name="Noordeloos M.E."/>
            <person name="Ohm R.A."/>
            <person name="Ortiz-Santana B."/>
            <person name="Ovrebo C."/>
            <person name="Racz N."/>
            <person name="Riley R."/>
            <person name="Savchenko A."/>
            <person name="Shiryaev A."/>
            <person name="Soop K."/>
            <person name="Spirin V."/>
            <person name="Szebenyi C."/>
            <person name="Tomsovsky M."/>
            <person name="Tulloss R.E."/>
            <person name="Uehling J."/>
            <person name="Grigoriev I.V."/>
            <person name="Vagvolgyi C."/>
            <person name="Papp T."/>
            <person name="Martin F.M."/>
            <person name="Miettinen O."/>
            <person name="Hibbett D.S."/>
            <person name="Nagy L.G."/>
        </authorList>
    </citation>
    <scope>NUCLEOTIDE SEQUENCE [LARGE SCALE GENOMIC DNA]</scope>
    <source>
        <strain evidence="20 21">CBS 309.79</strain>
    </source>
</reference>
<keyword evidence="7 14" id="KW-0548">Nucleotidyltransferase</keyword>
<dbReference type="GO" id="GO:0006400">
    <property type="term" value="P:tRNA modification"/>
    <property type="evidence" value="ECO:0007669"/>
    <property type="project" value="UniProtKB-UniRule"/>
</dbReference>
<dbReference type="STRING" id="1884261.A0A5C3QE91"/>
<protein>
    <recommendedName>
        <fullName evidence="4 14">tRNA(His) guanylyltransferase</fullName>
        <ecNumber evidence="3 14">2.7.7.79</ecNumber>
    </recommendedName>
    <alternativeName>
        <fullName evidence="12 14">tRNA-histidine guanylyltransferase</fullName>
    </alternativeName>
</protein>
<dbReference type="Gene3D" id="3.30.70.3000">
    <property type="match status" value="1"/>
</dbReference>
<feature type="binding site" evidence="15">
    <location>
        <begin position="75"/>
        <end position="76"/>
    </location>
    <ligand>
        <name>GTP</name>
        <dbReference type="ChEBI" id="CHEBI:37565"/>
    </ligand>
</feature>
<proteinExistence type="inferred from homology"/>
<evidence type="ECO:0000313" key="20">
    <source>
        <dbReference type="EMBL" id="TFK99497.1"/>
    </source>
</evidence>
<dbReference type="InterPro" id="IPR024956">
    <property type="entry name" value="tRNAHis_GuaTrfase_cat"/>
</dbReference>
<feature type="compositionally biased region" description="Basic residues" evidence="17">
    <location>
        <begin position="234"/>
        <end position="243"/>
    </location>
</feature>
<keyword evidence="6 14" id="KW-0819">tRNA processing</keyword>
<evidence type="ECO:0000256" key="15">
    <source>
        <dbReference type="PIRSR" id="PIRSR028980-1"/>
    </source>
</evidence>
<feature type="domain" description="tRNAHis guanylyltransferase catalytic" evidence="18">
    <location>
        <begin position="6"/>
        <end position="135"/>
    </location>
</feature>
<comment type="catalytic activity">
    <reaction evidence="13 14">
        <text>a 5'-end ribonucleotide-tRNA(His) + GTP + ATP + H2O = a 5'-end phospho-guanosine-ribonucleotide-tRNA(His) + AMP + 2 diphosphate + H(+)</text>
        <dbReference type="Rhea" id="RHEA:54564"/>
        <dbReference type="Rhea" id="RHEA-COMP:14193"/>
        <dbReference type="Rhea" id="RHEA-COMP:14917"/>
        <dbReference type="ChEBI" id="CHEBI:15377"/>
        <dbReference type="ChEBI" id="CHEBI:15378"/>
        <dbReference type="ChEBI" id="CHEBI:30616"/>
        <dbReference type="ChEBI" id="CHEBI:33019"/>
        <dbReference type="ChEBI" id="CHEBI:37565"/>
        <dbReference type="ChEBI" id="CHEBI:138282"/>
        <dbReference type="ChEBI" id="CHEBI:141847"/>
        <dbReference type="ChEBI" id="CHEBI:456215"/>
        <dbReference type="EC" id="2.7.7.79"/>
    </reaction>
</comment>
<evidence type="ECO:0000256" key="6">
    <source>
        <dbReference type="ARBA" id="ARBA00022694"/>
    </source>
</evidence>
<name>A0A5C3QE91_9AGAR</name>
<accession>A0A5C3QE91</accession>
<dbReference type="PANTHER" id="PTHR12729">
    <property type="entry name" value="TRNA(HIS) GUANYLYLTRANSFERASE-RELATED"/>
    <property type="match status" value="1"/>
</dbReference>
<evidence type="ECO:0000256" key="7">
    <source>
        <dbReference type="ARBA" id="ARBA00022695"/>
    </source>
</evidence>
<dbReference type="InterPro" id="IPR007537">
    <property type="entry name" value="tRNAHis_GuaTrfase_Thg1"/>
</dbReference>
<dbReference type="Proteomes" id="UP000305067">
    <property type="component" value="Unassembled WGS sequence"/>
</dbReference>
<keyword evidence="10 14" id="KW-0460">Magnesium</keyword>
<feature type="binding site" evidence="16">
    <location>
        <position position="30"/>
    </location>
    <ligand>
        <name>Mg(2+)</name>
        <dbReference type="ChEBI" id="CHEBI:18420"/>
        <label>1</label>
        <note>catalytic</note>
    </ligand>
</feature>
<dbReference type="FunFam" id="3.30.70.3000:FF:000001">
    <property type="entry name" value="tRNA(His) guanylyltransferase"/>
    <property type="match status" value="1"/>
</dbReference>
<evidence type="ECO:0000256" key="10">
    <source>
        <dbReference type="ARBA" id="ARBA00022842"/>
    </source>
</evidence>
<dbReference type="PANTHER" id="PTHR12729:SF6">
    <property type="entry name" value="TRNA(HIS) GUANYLYLTRANSFERASE-RELATED"/>
    <property type="match status" value="1"/>
</dbReference>
<evidence type="ECO:0000256" key="9">
    <source>
        <dbReference type="ARBA" id="ARBA00022741"/>
    </source>
</evidence>
<comment type="similarity">
    <text evidence="2 14">Belongs to the tRNA(His) guanylyltransferase family.</text>
</comment>
<comment type="cofactor">
    <cofactor evidence="16">
        <name>Mg(2+)</name>
        <dbReference type="ChEBI" id="CHEBI:18420"/>
    </cofactor>
    <text evidence="16">Binds 2 magnesium ions per subunit.</text>
</comment>
<keyword evidence="9 14" id="KW-0547">Nucleotide-binding</keyword>
<evidence type="ECO:0000256" key="2">
    <source>
        <dbReference type="ARBA" id="ARBA00010113"/>
    </source>
</evidence>
<dbReference type="OrthoDB" id="62560at2759"/>
<dbReference type="AlphaFoldDB" id="A0A5C3QE91"/>
<feature type="region of interest" description="Disordered" evidence="17">
    <location>
        <begin position="219"/>
        <end position="245"/>
    </location>
</feature>
<dbReference type="PIRSF" id="PIRSF028980">
    <property type="entry name" value="tRNAHis_guanylyltransferase"/>
    <property type="match status" value="1"/>
</dbReference>
<feature type="binding site" evidence="16">
    <location>
        <position position="76"/>
    </location>
    <ligand>
        <name>Mg(2+)</name>
        <dbReference type="ChEBI" id="CHEBI:18420"/>
        <label>1</label>
        <note>catalytic</note>
    </ligand>
</feature>
<dbReference type="InterPro" id="IPR038469">
    <property type="entry name" value="tRNAHis_GuaTrfase_Thg1_sf"/>
</dbReference>
<evidence type="ECO:0000256" key="8">
    <source>
        <dbReference type="ARBA" id="ARBA00022723"/>
    </source>
</evidence>
<dbReference type="InterPro" id="IPR025845">
    <property type="entry name" value="Thg1_C_dom"/>
</dbReference>
<gene>
    <name evidence="20" type="ORF">BDV98DRAFT_594815</name>
</gene>
<feature type="binding site" evidence="15">
    <location>
        <begin position="29"/>
        <end position="34"/>
    </location>
    <ligand>
        <name>GTP</name>
        <dbReference type="ChEBI" id="CHEBI:37565"/>
    </ligand>
</feature>
<dbReference type="Pfam" id="PF14413">
    <property type="entry name" value="Thg1C"/>
    <property type="match status" value="1"/>
</dbReference>
<comment type="function">
    <text evidence="1 14">Adds a GMP to the 5'-end of tRNA(His) after transcription and RNase P cleavage.</text>
</comment>
<dbReference type="GO" id="GO:0008193">
    <property type="term" value="F:tRNA guanylyltransferase activity"/>
    <property type="evidence" value="ECO:0007669"/>
    <property type="project" value="UniProtKB-UniRule"/>
</dbReference>
<evidence type="ECO:0000256" key="12">
    <source>
        <dbReference type="ARBA" id="ARBA00032480"/>
    </source>
</evidence>
<dbReference type="GO" id="GO:0000287">
    <property type="term" value="F:magnesium ion binding"/>
    <property type="evidence" value="ECO:0007669"/>
    <property type="project" value="UniProtKB-UniRule"/>
</dbReference>
<evidence type="ECO:0000256" key="3">
    <source>
        <dbReference type="ARBA" id="ARBA00012511"/>
    </source>
</evidence>
<keyword evidence="8 14" id="KW-0479">Metal-binding</keyword>
<evidence type="ECO:0000256" key="14">
    <source>
        <dbReference type="PIRNR" id="PIRNR028980"/>
    </source>
</evidence>
<dbReference type="EC" id="2.7.7.79" evidence="3 14"/>
<evidence type="ECO:0000313" key="21">
    <source>
        <dbReference type="Proteomes" id="UP000305067"/>
    </source>
</evidence>
<keyword evidence="5 14" id="KW-0808">Transferase</keyword>
<dbReference type="GO" id="GO:0005525">
    <property type="term" value="F:GTP binding"/>
    <property type="evidence" value="ECO:0007669"/>
    <property type="project" value="UniProtKB-UniRule"/>
</dbReference>
<evidence type="ECO:0000256" key="13">
    <source>
        <dbReference type="ARBA" id="ARBA00047281"/>
    </source>
</evidence>
<evidence type="ECO:0000256" key="1">
    <source>
        <dbReference type="ARBA" id="ARBA00002939"/>
    </source>
</evidence>
<organism evidence="20 21">
    <name type="scientific">Pterulicium gracile</name>
    <dbReference type="NCBI Taxonomy" id="1884261"/>
    <lineage>
        <taxon>Eukaryota</taxon>
        <taxon>Fungi</taxon>
        <taxon>Dikarya</taxon>
        <taxon>Basidiomycota</taxon>
        <taxon>Agaricomycotina</taxon>
        <taxon>Agaricomycetes</taxon>
        <taxon>Agaricomycetidae</taxon>
        <taxon>Agaricales</taxon>
        <taxon>Pleurotineae</taxon>
        <taxon>Pterulaceae</taxon>
        <taxon>Pterulicium</taxon>
    </lineage>
</organism>
<evidence type="ECO:0000259" key="18">
    <source>
        <dbReference type="Pfam" id="PF04446"/>
    </source>
</evidence>
<evidence type="ECO:0000256" key="4">
    <source>
        <dbReference type="ARBA" id="ARBA00015443"/>
    </source>
</evidence>